<reference evidence="1" key="1">
    <citation type="submission" date="2014-11" db="EMBL/GenBank/DDBJ databases">
        <authorList>
            <person name="Amaro Gonzalez C."/>
        </authorList>
    </citation>
    <scope>NUCLEOTIDE SEQUENCE</scope>
</reference>
<proteinExistence type="predicted"/>
<protein>
    <submittedName>
        <fullName evidence="1">Uncharacterized protein</fullName>
    </submittedName>
</protein>
<accession>A0A0E9W6K5</accession>
<reference evidence="1" key="2">
    <citation type="journal article" date="2015" name="Fish Shellfish Immunol.">
        <title>Early steps in the European eel (Anguilla anguilla)-Vibrio vulnificus interaction in the gills: Role of the RtxA13 toxin.</title>
        <authorList>
            <person name="Callol A."/>
            <person name="Pajuelo D."/>
            <person name="Ebbesson L."/>
            <person name="Teles M."/>
            <person name="MacKenzie S."/>
            <person name="Amaro C."/>
        </authorList>
    </citation>
    <scope>NUCLEOTIDE SEQUENCE</scope>
</reference>
<sequence length="38" mass="4622">MWLLKQTFLSSHSGFPFSRFELNEKHTTSLKREVYVNY</sequence>
<dbReference type="EMBL" id="GBXM01022600">
    <property type="protein sequence ID" value="JAH85977.1"/>
    <property type="molecule type" value="Transcribed_RNA"/>
</dbReference>
<dbReference type="AlphaFoldDB" id="A0A0E9W6K5"/>
<organism evidence="1">
    <name type="scientific">Anguilla anguilla</name>
    <name type="common">European freshwater eel</name>
    <name type="synonym">Muraena anguilla</name>
    <dbReference type="NCBI Taxonomy" id="7936"/>
    <lineage>
        <taxon>Eukaryota</taxon>
        <taxon>Metazoa</taxon>
        <taxon>Chordata</taxon>
        <taxon>Craniata</taxon>
        <taxon>Vertebrata</taxon>
        <taxon>Euteleostomi</taxon>
        <taxon>Actinopterygii</taxon>
        <taxon>Neopterygii</taxon>
        <taxon>Teleostei</taxon>
        <taxon>Anguilliformes</taxon>
        <taxon>Anguillidae</taxon>
        <taxon>Anguilla</taxon>
    </lineage>
</organism>
<name>A0A0E9W6K5_ANGAN</name>
<evidence type="ECO:0000313" key="1">
    <source>
        <dbReference type="EMBL" id="JAH85977.1"/>
    </source>
</evidence>